<evidence type="ECO:0000313" key="3">
    <source>
        <dbReference type="Proteomes" id="UP000299102"/>
    </source>
</evidence>
<evidence type="ECO:0000313" key="2">
    <source>
        <dbReference type="EMBL" id="GBP14014.1"/>
    </source>
</evidence>
<comment type="caution">
    <text evidence="2">The sequence shown here is derived from an EMBL/GenBank/DDBJ whole genome shotgun (WGS) entry which is preliminary data.</text>
</comment>
<dbReference type="AlphaFoldDB" id="A0A4C1TIV8"/>
<proteinExistence type="predicted"/>
<gene>
    <name evidence="2" type="ORF">EVAR_102702_1</name>
</gene>
<sequence>MSDAGTSKPLMSSPCQPAVRRAPTAAGGPSWCGDGETWLVYLLAKDRQVERRRIKFRRFSYRKRHVICKLILSNLGVNTFWRKGELADPRRPPDNLPAYLHRKIHRRYLSIDASLENNITIDHGDAAMYDGSMRPAGELGAHKATRLGAFIVAKPKTGARGRDVTAGNYKRRRLDYGSARNFSDILRSLYGRTQKEQEEEEKKEEPKSITRLFCLLSAVANSTCRTPALCVTYVTGGPHRETRTRIVNLTRTRRPLPPNLDFQMSASLAART</sequence>
<protein>
    <submittedName>
        <fullName evidence="2">Uncharacterized protein</fullName>
    </submittedName>
</protein>
<dbReference type="EMBL" id="BGZK01000061">
    <property type="protein sequence ID" value="GBP14014.1"/>
    <property type="molecule type" value="Genomic_DNA"/>
</dbReference>
<evidence type="ECO:0000256" key="1">
    <source>
        <dbReference type="SAM" id="MobiDB-lite"/>
    </source>
</evidence>
<dbReference type="Proteomes" id="UP000299102">
    <property type="component" value="Unassembled WGS sequence"/>
</dbReference>
<keyword evidence="3" id="KW-1185">Reference proteome</keyword>
<name>A0A4C1TIV8_EUMVA</name>
<reference evidence="2 3" key="1">
    <citation type="journal article" date="2019" name="Commun. Biol.">
        <title>The bagworm genome reveals a unique fibroin gene that provides high tensile strength.</title>
        <authorList>
            <person name="Kono N."/>
            <person name="Nakamura H."/>
            <person name="Ohtoshi R."/>
            <person name="Tomita M."/>
            <person name="Numata K."/>
            <person name="Arakawa K."/>
        </authorList>
    </citation>
    <scope>NUCLEOTIDE SEQUENCE [LARGE SCALE GENOMIC DNA]</scope>
</reference>
<accession>A0A4C1TIV8</accession>
<feature type="region of interest" description="Disordered" evidence="1">
    <location>
        <begin position="1"/>
        <end position="28"/>
    </location>
</feature>
<organism evidence="2 3">
    <name type="scientific">Eumeta variegata</name>
    <name type="common">Bagworm moth</name>
    <name type="synonym">Eumeta japonica</name>
    <dbReference type="NCBI Taxonomy" id="151549"/>
    <lineage>
        <taxon>Eukaryota</taxon>
        <taxon>Metazoa</taxon>
        <taxon>Ecdysozoa</taxon>
        <taxon>Arthropoda</taxon>
        <taxon>Hexapoda</taxon>
        <taxon>Insecta</taxon>
        <taxon>Pterygota</taxon>
        <taxon>Neoptera</taxon>
        <taxon>Endopterygota</taxon>
        <taxon>Lepidoptera</taxon>
        <taxon>Glossata</taxon>
        <taxon>Ditrysia</taxon>
        <taxon>Tineoidea</taxon>
        <taxon>Psychidae</taxon>
        <taxon>Oiketicinae</taxon>
        <taxon>Eumeta</taxon>
    </lineage>
</organism>